<dbReference type="SUPFAM" id="SSF49785">
    <property type="entry name" value="Galactose-binding domain-like"/>
    <property type="match status" value="1"/>
</dbReference>
<dbReference type="InterPro" id="IPR036116">
    <property type="entry name" value="FN3_sf"/>
</dbReference>
<organism evidence="5 6">
    <name type="scientific">Flagellimonas marinaquae</name>
    <dbReference type="NCBI Taxonomy" id="254955"/>
    <lineage>
        <taxon>Bacteria</taxon>
        <taxon>Pseudomonadati</taxon>
        <taxon>Bacteroidota</taxon>
        <taxon>Flavobacteriia</taxon>
        <taxon>Flavobacteriales</taxon>
        <taxon>Flavobacteriaceae</taxon>
        <taxon>Flagellimonas</taxon>
    </lineage>
</organism>
<feature type="coiled-coil region" evidence="1">
    <location>
        <begin position="452"/>
        <end position="479"/>
    </location>
</feature>
<dbReference type="PROSITE" id="PS50853">
    <property type="entry name" value="FN3"/>
    <property type="match status" value="2"/>
</dbReference>
<dbReference type="GO" id="GO:0016020">
    <property type="term" value="C:membrane"/>
    <property type="evidence" value="ECO:0007669"/>
    <property type="project" value="UniProtKB-SubCell"/>
</dbReference>
<feature type="signal peptide" evidence="3">
    <location>
        <begin position="1"/>
        <end position="21"/>
    </location>
</feature>
<feature type="chain" id="PRO_5041285879" description="Fibronectin type-III domain-containing protein" evidence="3">
    <location>
        <begin position="22"/>
        <end position="480"/>
    </location>
</feature>
<dbReference type="CDD" id="cd00063">
    <property type="entry name" value="FN3"/>
    <property type="match status" value="2"/>
</dbReference>
<dbReference type="InterPro" id="IPR013783">
    <property type="entry name" value="Ig-like_fold"/>
</dbReference>
<dbReference type="Pfam" id="PF00041">
    <property type="entry name" value="fn3"/>
    <property type="match status" value="2"/>
</dbReference>
<evidence type="ECO:0000256" key="2">
    <source>
        <dbReference type="SAM" id="MobiDB-lite"/>
    </source>
</evidence>
<accession>A0AA48HH65</accession>
<dbReference type="Gene3D" id="2.60.120.260">
    <property type="entry name" value="Galactose-binding domain-like"/>
    <property type="match status" value="1"/>
</dbReference>
<name>A0AA48HH65_9FLAO</name>
<dbReference type="Proteomes" id="UP001330184">
    <property type="component" value="Chromosome"/>
</dbReference>
<dbReference type="PANTHER" id="PTHR46957:SF3">
    <property type="entry name" value="CYTOKINE RECEPTOR"/>
    <property type="match status" value="1"/>
</dbReference>
<reference evidence="5 6" key="1">
    <citation type="submission" date="2023-01" db="EMBL/GenBank/DDBJ databases">
        <title>Complete genome sequence of Muricauda aquimarina strain IFOP_LL357.</title>
        <authorList>
            <person name="Gajardo G."/>
            <person name="Ueki S."/>
            <person name="Maruyama F."/>
        </authorList>
    </citation>
    <scope>NUCLEOTIDE SEQUENCE [LARGE SCALE GENOMIC DNA]</scope>
    <source>
        <strain evidence="5 6">IFOP_LL357</strain>
    </source>
</reference>
<keyword evidence="1" id="KW-0175">Coiled coil</keyword>
<dbReference type="SUPFAM" id="SSF49265">
    <property type="entry name" value="Fibronectin type III"/>
    <property type="match status" value="1"/>
</dbReference>
<dbReference type="AlphaFoldDB" id="A0AA48HH65"/>
<keyword evidence="6" id="KW-1185">Reference proteome</keyword>
<dbReference type="PANTHER" id="PTHR46957">
    <property type="entry name" value="CYTOKINE RECEPTOR"/>
    <property type="match status" value="1"/>
</dbReference>
<evidence type="ECO:0000259" key="4">
    <source>
        <dbReference type="PROSITE" id="PS50853"/>
    </source>
</evidence>
<evidence type="ECO:0000313" key="5">
    <source>
        <dbReference type="EMBL" id="BDW93353.1"/>
    </source>
</evidence>
<feature type="domain" description="Fibronectin type-III" evidence="4">
    <location>
        <begin position="172"/>
        <end position="261"/>
    </location>
</feature>
<dbReference type="InterPro" id="IPR050713">
    <property type="entry name" value="RTP_Phos/Ushers"/>
</dbReference>
<dbReference type="SMART" id="SM00060">
    <property type="entry name" value="FN3"/>
    <property type="match status" value="2"/>
</dbReference>
<evidence type="ECO:0000256" key="1">
    <source>
        <dbReference type="SAM" id="Coils"/>
    </source>
</evidence>
<evidence type="ECO:0000313" key="6">
    <source>
        <dbReference type="Proteomes" id="UP001330184"/>
    </source>
</evidence>
<evidence type="ECO:0000256" key="3">
    <source>
        <dbReference type="SAM" id="SignalP"/>
    </source>
</evidence>
<gene>
    <name evidence="5" type="ORF">MACH07_21850</name>
</gene>
<proteinExistence type="predicted"/>
<feature type="domain" description="Fibronectin type-III" evidence="4">
    <location>
        <begin position="264"/>
        <end position="352"/>
    </location>
</feature>
<protein>
    <recommendedName>
        <fullName evidence="4">Fibronectin type-III domain-containing protein</fullName>
    </recommendedName>
</protein>
<feature type="region of interest" description="Disordered" evidence="2">
    <location>
        <begin position="250"/>
        <end position="272"/>
    </location>
</feature>
<dbReference type="EMBL" id="AP027268">
    <property type="protein sequence ID" value="BDW93353.1"/>
    <property type="molecule type" value="Genomic_DNA"/>
</dbReference>
<dbReference type="Gene3D" id="2.60.40.10">
    <property type="entry name" value="Immunoglobulins"/>
    <property type="match status" value="2"/>
</dbReference>
<dbReference type="RefSeq" id="WP_338193771.1">
    <property type="nucleotide sequence ID" value="NZ_AP027268.1"/>
</dbReference>
<dbReference type="InterPro" id="IPR008979">
    <property type="entry name" value="Galactose-bd-like_sf"/>
</dbReference>
<keyword evidence="3" id="KW-0732">Signal</keyword>
<sequence>MRNCNIKLFVLSLLVVGISYAQEVHTHSNGASIANESNATSGWSVTSAGSISSVQDEVVDGNFSMKVSATSAGWAVASYSFNAEIGEVYNISIYAKKASTKTPGFFLWEGFSDFVSQSVASTSWTLYTFSVTASDTSAIIKVYTGNTYPAAVGDAVYIDSVSIQKASSDTQAPTAPSLTSTGQTATTVDLSWSGATDNVGVAQYKVYRDGVLMETLGNVTSYQMTGLTASTTYSFAVRALDAAGNQSTASNLSVTTDSSADTQAPTAPSLLSGSHTDTTIDLSWSGATDNVGVTGYKIYKDGVLEASPGNVGTYQVIGLSANTAYDFIVTALDGAGNESANSNQISVTTDASTSGGSVSVWNESGGTANYNGNVAIGTTMVPSGYQLAVEGHIRTREIRVDQDVWPDYVFLDDYELMSLAEIKTYIDKNGHLPNIPSAKEVEANGLDLGEMNKLLLEKIEELTLHIIKLKEEVNTLKTKN</sequence>
<dbReference type="InterPro" id="IPR003961">
    <property type="entry name" value="FN3_dom"/>
</dbReference>